<proteinExistence type="predicted"/>
<evidence type="ECO:0000256" key="5">
    <source>
        <dbReference type="ARBA" id="ARBA00022725"/>
    </source>
</evidence>
<keyword evidence="4" id="KW-0812">Transmembrane</keyword>
<evidence type="ECO:0000256" key="10">
    <source>
        <dbReference type="SAM" id="SignalP"/>
    </source>
</evidence>
<feature type="non-terminal residue" evidence="11">
    <location>
        <position position="78"/>
    </location>
</feature>
<organism evidence="11 12">
    <name type="scientific">Ignelater luminosus</name>
    <name type="common">Cucubano</name>
    <name type="synonym">Pyrophorus luminosus</name>
    <dbReference type="NCBI Taxonomy" id="2038154"/>
    <lineage>
        <taxon>Eukaryota</taxon>
        <taxon>Metazoa</taxon>
        <taxon>Ecdysozoa</taxon>
        <taxon>Arthropoda</taxon>
        <taxon>Hexapoda</taxon>
        <taxon>Insecta</taxon>
        <taxon>Pterygota</taxon>
        <taxon>Neoptera</taxon>
        <taxon>Endopterygota</taxon>
        <taxon>Coleoptera</taxon>
        <taxon>Polyphaga</taxon>
        <taxon>Elateriformia</taxon>
        <taxon>Elateroidea</taxon>
        <taxon>Elateridae</taxon>
        <taxon>Agrypninae</taxon>
        <taxon>Pyrophorini</taxon>
        <taxon>Ignelater</taxon>
    </lineage>
</organism>
<reference evidence="11" key="1">
    <citation type="submission" date="2019-08" db="EMBL/GenBank/DDBJ databases">
        <title>The genome of the North American firefly Photinus pyralis.</title>
        <authorList>
            <consortium name="Photinus pyralis genome working group"/>
            <person name="Fallon T.R."/>
            <person name="Sander Lower S.E."/>
            <person name="Weng J.-K."/>
        </authorList>
    </citation>
    <scope>NUCLEOTIDE SEQUENCE</scope>
    <source>
        <strain evidence="11">TRF0915ILg1</strain>
        <tissue evidence="11">Whole body</tissue>
    </source>
</reference>
<gene>
    <name evidence="11" type="ORF">ILUMI_08608</name>
</gene>
<keyword evidence="10" id="KW-0732">Signal</keyword>
<keyword evidence="6" id="KW-1133">Transmembrane helix</keyword>
<keyword evidence="3" id="KW-0716">Sensory transduction</keyword>
<dbReference type="AlphaFoldDB" id="A0A8K0GD87"/>
<sequence length="78" mass="8874">MCTLFLMAVATEVVLLCVAGNEVTLQSEKIRDACYMSRWFECGSTVRKTLFIIMERTKRPFRLSAANFVFLSLDTLVS</sequence>
<keyword evidence="9" id="KW-0807">Transducer</keyword>
<dbReference type="GO" id="GO:0007165">
    <property type="term" value="P:signal transduction"/>
    <property type="evidence" value="ECO:0007669"/>
    <property type="project" value="UniProtKB-KW"/>
</dbReference>
<evidence type="ECO:0000256" key="7">
    <source>
        <dbReference type="ARBA" id="ARBA00023136"/>
    </source>
</evidence>
<feature type="signal peptide" evidence="10">
    <location>
        <begin position="1"/>
        <end position="19"/>
    </location>
</feature>
<dbReference type="OrthoDB" id="7540137at2759"/>
<dbReference type="InterPro" id="IPR004117">
    <property type="entry name" value="7tm6_olfct_rcpt"/>
</dbReference>
<keyword evidence="7" id="KW-0472">Membrane</keyword>
<evidence type="ECO:0000256" key="8">
    <source>
        <dbReference type="ARBA" id="ARBA00023170"/>
    </source>
</evidence>
<evidence type="ECO:0000256" key="1">
    <source>
        <dbReference type="ARBA" id="ARBA00004651"/>
    </source>
</evidence>
<keyword evidence="12" id="KW-1185">Reference proteome</keyword>
<dbReference type="GO" id="GO:0005886">
    <property type="term" value="C:plasma membrane"/>
    <property type="evidence" value="ECO:0007669"/>
    <property type="project" value="UniProtKB-SubCell"/>
</dbReference>
<dbReference type="EMBL" id="VTPC01004049">
    <property type="protein sequence ID" value="KAF2897567.1"/>
    <property type="molecule type" value="Genomic_DNA"/>
</dbReference>
<evidence type="ECO:0008006" key="13">
    <source>
        <dbReference type="Google" id="ProtNLM"/>
    </source>
</evidence>
<evidence type="ECO:0000313" key="12">
    <source>
        <dbReference type="Proteomes" id="UP000801492"/>
    </source>
</evidence>
<dbReference type="Proteomes" id="UP000801492">
    <property type="component" value="Unassembled WGS sequence"/>
</dbReference>
<evidence type="ECO:0000256" key="9">
    <source>
        <dbReference type="ARBA" id="ARBA00023224"/>
    </source>
</evidence>
<accession>A0A8K0GD87</accession>
<dbReference type="GO" id="GO:0004984">
    <property type="term" value="F:olfactory receptor activity"/>
    <property type="evidence" value="ECO:0007669"/>
    <property type="project" value="InterPro"/>
</dbReference>
<evidence type="ECO:0000313" key="11">
    <source>
        <dbReference type="EMBL" id="KAF2897567.1"/>
    </source>
</evidence>
<dbReference type="GO" id="GO:0005549">
    <property type="term" value="F:odorant binding"/>
    <property type="evidence" value="ECO:0007669"/>
    <property type="project" value="InterPro"/>
</dbReference>
<keyword evidence="2" id="KW-1003">Cell membrane</keyword>
<dbReference type="PANTHER" id="PTHR21137:SF35">
    <property type="entry name" value="ODORANT RECEPTOR 19A-RELATED"/>
    <property type="match status" value="1"/>
</dbReference>
<evidence type="ECO:0000256" key="4">
    <source>
        <dbReference type="ARBA" id="ARBA00022692"/>
    </source>
</evidence>
<comment type="subcellular location">
    <subcellularLocation>
        <location evidence="1">Cell membrane</location>
        <topology evidence="1">Multi-pass membrane protein</topology>
    </subcellularLocation>
</comment>
<dbReference type="Pfam" id="PF02949">
    <property type="entry name" value="7tm_6"/>
    <property type="match status" value="1"/>
</dbReference>
<evidence type="ECO:0000256" key="3">
    <source>
        <dbReference type="ARBA" id="ARBA00022606"/>
    </source>
</evidence>
<evidence type="ECO:0000256" key="2">
    <source>
        <dbReference type="ARBA" id="ARBA00022475"/>
    </source>
</evidence>
<evidence type="ECO:0000256" key="6">
    <source>
        <dbReference type="ARBA" id="ARBA00022989"/>
    </source>
</evidence>
<keyword evidence="8" id="KW-0675">Receptor</keyword>
<keyword evidence="5" id="KW-0552">Olfaction</keyword>
<comment type="caution">
    <text evidence="11">The sequence shown here is derived from an EMBL/GenBank/DDBJ whole genome shotgun (WGS) entry which is preliminary data.</text>
</comment>
<name>A0A8K0GD87_IGNLU</name>
<feature type="chain" id="PRO_5035459401" description="Secreted protein" evidence="10">
    <location>
        <begin position="20"/>
        <end position="78"/>
    </location>
</feature>
<dbReference type="PANTHER" id="PTHR21137">
    <property type="entry name" value="ODORANT RECEPTOR"/>
    <property type="match status" value="1"/>
</dbReference>
<protein>
    <recommendedName>
        <fullName evidence="13">Secreted protein</fullName>
    </recommendedName>
</protein>